<dbReference type="InterPro" id="IPR051575">
    <property type="entry name" value="Myb-like_DNA-bd"/>
</dbReference>
<evidence type="ECO:0000256" key="3">
    <source>
        <dbReference type="ARBA" id="ARBA00023163"/>
    </source>
</evidence>
<keyword evidence="2" id="KW-0238">DNA-binding</keyword>
<proteinExistence type="predicted"/>
<reference evidence="8" key="1">
    <citation type="submission" date="2016-10" db="EMBL/GenBank/DDBJ databases">
        <authorList>
            <person name="Benchimol M."/>
            <person name="Almeida L.G."/>
            <person name="Vasconcelos A.T."/>
            <person name="Perreira-Neves A."/>
            <person name="Rosa I.A."/>
            <person name="Tasca T."/>
            <person name="Bogo M.R."/>
            <person name="de Souza W."/>
        </authorList>
    </citation>
    <scope>NUCLEOTIDE SEQUENCE [LARGE SCALE GENOMIC DNA]</scope>
    <source>
        <strain evidence="8">K</strain>
    </source>
</reference>
<gene>
    <name evidence="8" type="ORF">TRFO_25659</name>
</gene>
<feature type="domain" description="Myb-like" evidence="6">
    <location>
        <begin position="10"/>
        <end position="61"/>
    </location>
</feature>
<dbReference type="Gene3D" id="1.10.10.60">
    <property type="entry name" value="Homeodomain-like"/>
    <property type="match status" value="2"/>
</dbReference>
<dbReference type="RefSeq" id="XP_068359451.1">
    <property type="nucleotide sequence ID" value="XM_068504495.1"/>
</dbReference>
<dbReference type="GO" id="GO:0001006">
    <property type="term" value="F:RNA polymerase III type 3 promoter sequence-specific DNA binding"/>
    <property type="evidence" value="ECO:0007669"/>
    <property type="project" value="TreeGrafter"/>
</dbReference>
<feature type="compositionally biased region" description="Polar residues" evidence="5">
    <location>
        <begin position="128"/>
        <end position="137"/>
    </location>
</feature>
<evidence type="ECO:0000313" key="8">
    <source>
        <dbReference type="EMBL" id="OHT06315.1"/>
    </source>
</evidence>
<dbReference type="InterPro" id="IPR017930">
    <property type="entry name" value="Myb_dom"/>
</dbReference>
<feature type="domain" description="Myb-like" evidence="6">
    <location>
        <begin position="62"/>
        <end position="108"/>
    </location>
</feature>
<dbReference type="GeneID" id="94839199"/>
<dbReference type="InterPro" id="IPR001005">
    <property type="entry name" value="SANT/Myb"/>
</dbReference>
<dbReference type="PROSITE" id="PS51294">
    <property type="entry name" value="HTH_MYB"/>
    <property type="match status" value="2"/>
</dbReference>
<dbReference type="Pfam" id="PF13921">
    <property type="entry name" value="Myb_DNA-bind_6"/>
    <property type="match status" value="1"/>
</dbReference>
<dbReference type="SUPFAM" id="SSF46689">
    <property type="entry name" value="Homeodomain-like"/>
    <property type="match status" value="1"/>
</dbReference>
<dbReference type="VEuPathDB" id="TrichDB:TRFO_25659"/>
<feature type="domain" description="HTH myb-type" evidence="7">
    <location>
        <begin position="69"/>
        <end position="116"/>
    </location>
</feature>
<keyword evidence="3" id="KW-0804">Transcription</keyword>
<dbReference type="AlphaFoldDB" id="A0A1J4K541"/>
<evidence type="ECO:0000259" key="6">
    <source>
        <dbReference type="PROSITE" id="PS50090"/>
    </source>
</evidence>
<dbReference type="GO" id="GO:0019185">
    <property type="term" value="C:snRNA-activating protein complex"/>
    <property type="evidence" value="ECO:0007669"/>
    <property type="project" value="TreeGrafter"/>
</dbReference>
<evidence type="ECO:0000313" key="9">
    <source>
        <dbReference type="Proteomes" id="UP000179807"/>
    </source>
</evidence>
<feature type="domain" description="HTH myb-type" evidence="7">
    <location>
        <begin position="10"/>
        <end position="65"/>
    </location>
</feature>
<dbReference type="InterPro" id="IPR009057">
    <property type="entry name" value="Homeodomain-like_sf"/>
</dbReference>
<dbReference type="CDD" id="cd00167">
    <property type="entry name" value="SANT"/>
    <property type="match status" value="2"/>
</dbReference>
<dbReference type="PANTHER" id="PTHR46621">
    <property type="entry name" value="SNRNA-ACTIVATING PROTEIN COMPLEX SUBUNIT 4"/>
    <property type="match status" value="1"/>
</dbReference>
<feature type="compositionally biased region" description="Basic and acidic residues" evidence="5">
    <location>
        <begin position="144"/>
        <end position="153"/>
    </location>
</feature>
<protein>
    <submittedName>
        <fullName evidence="8">Myb-like DNA-binding domain containing protein</fullName>
    </submittedName>
</protein>
<evidence type="ECO:0000256" key="5">
    <source>
        <dbReference type="SAM" id="MobiDB-lite"/>
    </source>
</evidence>
<dbReference type="PANTHER" id="PTHR46621:SF1">
    <property type="entry name" value="SNRNA-ACTIVATING PROTEIN COMPLEX SUBUNIT 4"/>
    <property type="match status" value="1"/>
</dbReference>
<dbReference type="GO" id="GO:0042795">
    <property type="term" value="P:snRNA transcription by RNA polymerase II"/>
    <property type="evidence" value="ECO:0007669"/>
    <property type="project" value="TreeGrafter"/>
</dbReference>
<name>A0A1J4K541_9EUKA</name>
<dbReference type="GO" id="GO:0042796">
    <property type="term" value="P:snRNA transcription by RNA polymerase III"/>
    <property type="evidence" value="ECO:0007669"/>
    <property type="project" value="TreeGrafter"/>
</dbReference>
<keyword evidence="1" id="KW-0805">Transcription regulation</keyword>
<dbReference type="Proteomes" id="UP000179807">
    <property type="component" value="Unassembled WGS sequence"/>
</dbReference>
<evidence type="ECO:0000259" key="7">
    <source>
        <dbReference type="PROSITE" id="PS51294"/>
    </source>
</evidence>
<evidence type="ECO:0000256" key="2">
    <source>
        <dbReference type="ARBA" id="ARBA00023125"/>
    </source>
</evidence>
<keyword evidence="4" id="KW-0539">Nucleus</keyword>
<accession>A0A1J4K541</accession>
<organism evidence="8 9">
    <name type="scientific">Tritrichomonas foetus</name>
    <dbReference type="NCBI Taxonomy" id="1144522"/>
    <lineage>
        <taxon>Eukaryota</taxon>
        <taxon>Metamonada</taxon>
        <taxon>Parabasalia</taxon>
        <taxon>Tritrichomonadida</taxon>
        <taxon>Tritrichomonadidae</taxon>
        <taxon>Tritrichomonas</taxon>
    </lineage>
</organism>
<evidence type="ECO:0000256" key="1">
    <source>
        <dbReference type="ARBA" id="ARBA00023015"/>
    </source>
</evidence>
<dbReference type="EMBL" id="MLAK01000729">
    <property type="protein sequence ID" value="OHT06315.1"/>
    <property type="molecule type" value="Genomic_DNA"/>
</dbReference>
<keyword evidence="9" id="KW-1185">Reference proteome</keyword>
<sequence>MKRITPCNDTKAHSKRLFTPAEDERIKELVRVLGEKAWKKIAAELVNRTARQCRERWKNYLSPTVKNLPWSESDDQKLIELIMQYGTHWSRIAKFFDFRTDINVKNRWVLLKRKEIKERKIKSKNAKKQTNNLARKSSPSRRNNHTDNKDAHKPSNNYESIAIHNDNEDGNKIAKSAENDIIESEKCQQQFIDFWDITSWEIGEESDLISPNFF</sequence>
<dbReference type="OrthoDB" id="2143914at2759"/>
<feature type="region of interest" description="Disordered" evidence="5">
    <location>
        <begin position="121"/>
        <end position="170"/>
    </location>
</feature>
<dbReference type="SMART" id="SM00717">
    <property type="entry name" value="SANT"/>
    <property type="match status" value="2"/>
</dbReference>
<evidence type="ECO:0000256" key="4">
    <source>
        <dbReference type="ARBA" id="ARBA00023242"/>
    </source>
</evidence>
<dbReference type="GO" id="GO:0000978">
    <property type="term" value="F:RNA polymerase II cis-regulatory region sequence-specific DNA binding"/>
    <property type="evidence" value="ECO:0007669"/>
    <property type="project" value="TreeGrafter"/>
</dbReference>
<dbReference type="PROSITE" id="PS50090">
    <property type="entry name" value="MYB_LIKE"/>
    <property type="match status" value="2"/>
</dbReference>
<comment type="caution">
    <text evidence="8">The sequence shown here is derived from an EMBL/GenBank/DDBJ whole genome shotgun (WGS) entry which is preliminary data.</text>
</comment>